<dbReference type="OrthoDB" id="9788148at2"/>
<evidence type="ECO:0000313" key="2">
    <source>
        <dbReference type="EMBL" id="CRX37533.1"/>
    </source>
</evidence>
<reference evidence="3" key="1">
    <citation type="submission" date="2015-06" db="EMBL/GenBank/DDBJ databases">
        <authorList>
            <person name="Bertelli C."/>
        </authorList>
    </citation>
    <scope>NUCLEOTIDE SEQUENCE [LARGE SCALE GENOMIC DNA]</scope>
    <source>
        <strain evidence="3">CRIB-30</strain>
    </source>
</reference>
<dbReference type="AlphaFoldDB" id="A0A0H5DNV5"/>
<dbReference type="Proteomes" id="UP000220251">
    <property type="component" value="Unassembled WGS sequence"/>
</dbReference>
<keyword evidence="2" id="KW-0808">Transferase</keyword>
<dbReference type="Pfam" id="PF21948">
    <property type="entry name" value="LplA-B_cat"/>
    <property type="match status" value="1"/>
</dbReference>
<keyword evidence="2" id="KW-0436">Ligase</keyword>
<dbReference type="RefSeq" id="WP_098037385.1">
    <property type="nucleotide sequence ID" value="NZ_CWGJ01000001.1"/>
</dbReference>
<accession>A0A0H5DNV5</accession>
<dbReference type="SUPFAM" id="SSF55681">
    <property type="entry name" value="Class II aaRS and biotin synthetases"/>
    <property type="match status" value="1"/>
</dbReference>
<organism evidence="2 3">
    <name type="scientific">Estrella lausannensis</name>
    <dbReference type="NCBI Taxonomy" id="483423"/>
    <lineage>
        <taxon>Bacteria</taxon>
        <taxon>Pseudomonadati</taxon>
        <taxon>Chlamydiota</taxon>
        <taxon>Chlamydiia</taxon>
        <taxon>Parachlamydiales</taxon>
        <taxon>Candidatus Criblamydiaceae</taxon>
        <taxon>Estrella</taxon>
    </lineage>
</organism>
<keyword evidence="3" id="KW-1185">Reference proteome</keyword>
<keyword evidence="2" id="KW-0548">Nucleotidyltransferase</keyword>
<dbReference type="InterPro" id="IPR045864">
    <property type="entry name" value="aa-tRNA-synth_II/BPL/LPL"/>
</dbReference>
<dbReference type="EC" id="2.7.7.63" evidence="2"/>
<dbReference type="EMBL" id="CWGJ01000001">
    <property type="protein sequence ID" value="CRX37533.1"/>
    <property type="molecule type" value="Genomic_DNA"/>
</dbReference>
<dbReference type="GO" id="GO:0016874">
    <property type="term" value="F:ligase activity"/>
    <property type="evidence" value="ECO:0007669"/>
    <property type="project" value="UniProtKB-KW"/>
</dbReference>
<dbReference type="PANTHER" id="PTHR43506:SF1">
    <property type="entry name" value="BPL_LPL CATALYTIC DOMAIN-CONTAINING PROTEIN"/>
    <property type="match status" value="1"/>
</dbReference>
<dbReference type="InterPro" id="IPR053264">
    <property type="entry name" value="Lipoate-ligase_2_inactive"/>
</dbReference>
<gene>
    <name evidence="2" type="primary">lplA</name>
    <name evidence="2" type="ORF">ELAC_0172</name>
</gene>
<name>A0A0H5DNV5_9BACT</name>
<feature type="domain" description="BPL/LPL catalytic" evidence="1">
    <location>
        <begin position="31"/>
        <end position="216"/>
    </location>
</feature>
<dbReference type="PROSITE" id="PS51733">
    <property type="entry name" value="BPL_LPL_CATALYTIC"/>
    <property type="match status" value="1"/>
</dbReference>
<dbReference type="InterPro" id="IPR004143">
    <property type="entry name" value="BPL_LPL_catalytic"/>
</dbReference>
<dbReference type="PANTHER" id="PTHR43506">
    <property type="entry name" value="BIOTIN/LIPOATE A/B PROTEIN LIGASE FAMILY"/>
    <property type="match status" value="1"/>
</dbReference>
<protein>
    <submittedName>
        <fullName evidence="2">Putative lipoate-protein ligase A</fullName>
        <ecNumber evidence="2">2.7.7.63</ecNumber>
    </submittedName>
</protein>
<evidence type="ECO:0000313" key="3">
    <source>
        <dbReference type="Proteomes" id="UP000220251"/>
    </source>
</evidence>
<proteinExistence type="predicted"/>
<dbReference type="GO" id="GO:0016779">
    <property type="term" value="F:nucleotidyltransferase activity"/>
    <property type="evidence" value="ECO:0007669"/>
    <property type="project" value="UniProtKB-KW"/>
</dbReference>
<sequence length="245" mass="27896">MLQRPSLTYLHTTMMPIFAQLQLEEALLRVSKENICLINRGSPPAIVLGISGKPEEWINLSAWSQNPVPVLRRYSGGGTVVVDENTLFVTFIMNGTEIAVPSQIQAVHAYFETLWQKAFYPHPFRLIENDYVLGSRKVGGNAQYLARDRWVHHTSFLWDFKPEHMGLLARPPKMPSYRQERGHLDFLTTLSSCFTSADELLSPLVNELSVRFSLSEGNVEELSKCLTQEYRRQTMQESLAVPLVT</sequence>
<evidence type="ECO:0000259" key="1">
    <source>
        <dbReference type="PROSITE" id="PS51733"/>
    </source>
</evidence>
<dbReference type="Gene3D" id="3.30.930.10">
    <property type="entry name" value="Bira Bifunctional Protein, Domain 2"/>
    <property type="match status" value="1"/>
</dbReference>
<dbReference type="CDD" id="cd16443">
    <property type="entry name" value="LplA"/>
    <property type="match status" value="1"/>
</dbReference>